<evidence type="ECO:0000313" key="7">
    <source>
        <dbReference type="EMBL" id="BDG07799.1"/>
    </source>
</evidence>
<dbReference type="Pfam" id="PF00383">
    <property type="entry name" value="dCMP_cyt_deam_1"/>
    <property type="match status" value="1"/>
</dbReference>
<dbReference type="SUPFAM" id="SSF53927">
    <property type="entry name" value="Cytidine deaminase-like"/>
    <property type="match status" value="1"/>
</dbReference>
<keyword evidence="8" id="KW-1185">Reference proteome</keyword>
<keyword evidence="3" id="KW-0479">Metal-binding</keyword>
<dbReference type="Gene3D" id="3.40.140.10">
    <property type="entry name" value="Cytidine Deaminase, domain 2"/>
    <property type="match status" value="1"/>
</dbReference>
<accession>A0ABN6N6Z6</accession>
<dbReference type="PROSITE" id="PS51747">
    <property type="entry name" value="CYT_DCMP_DEAMINASES_2"/>
    <property type="match status" value="1"/>
</dbReference>
<evidence type="ECO:0000256" key="5">
    <source>
        <dbReference type="ARBA" id="ARBA00022833"/>
    </source>
</evidence>
<protein>
    <submittedName>
        <fullName evidence="7">Late competence protein required for DNA binding</fullName>
    </submittedName>
</protein>
<dbReference type="InterPro" id="IPR035105">
    <property type="entry name" value="Deoxycytidylate_deaminase_dom"/>
</dbReference>
<dbReference type="InterPro" id="IPR016192">
    <property type="entry name" value="APOBEC/CMP_deaminase_Zn-bd"/>
</dbReference>
<dbReference type="PANTHER" id="PTHR11086:SF18">
    <property type="entry name" value="DEOXYCYTIDYLATE DEAMINASE"/>
    <property type="match status" value="1"/>
</dbReference>
<comment type="cofactor">
    <cofactor evidence="1">
        <name>Zn(2+)</name>
        <dbReference type="ChEBI" id="CHEBI:29105"/>
    </cofactor>
</comment>
<dbReference type="RefSeq" id="WP_248344732.1">
    <property type="nucleotide sequence ID" value="NZ_AP025592.1"/>
</dbReference>
<dbReference type="InterPro" id="IPR002125">
    <property type="entry name" value="CMP_dCMP_dom"/>
</dbReference>
<evidence type="ECO:0000313" key="8">
    <source>
        <dbReference type="Proteomes" id="UP001162734"/>
    </source>
</evidence>
<reference evidence="8" key="1">
    <citation type="journal article" date="2022" name="Int. J. Syst. Evol. Microbiol.">
        <title>Anaeromyxobacter oryzae sp. nov., Anaeromyxobacter diazotrophicus sp. nov. and Anaeromyxobacter paludicola sp. nov., isolated from paddy soils.</title>
        <authorList>
            <person name="Itoh H."/>
            <person name="Xu Z."/>
            <person name="Mise K."/>
            <person name="Masuda Y."/>
            <person name="Ushijima N."/>
            <person name="Hayakawa C."/>
            <person name="Shiratori Y."/>
            <person name="Senoo K."/>
        </authorList>
    </citation>
    <scope>NUCLEOTIDE SEQUENCE [LARGE SCALE GENOMIC DNA]</scope>
    <source>
        <strain evidence="8">Red630</strain>
    </source>
</reference>
<dbReference type="Proteomes" id="UP001162734">
    <property type="component" value="Chromosome"/>
</dbReference>
<name>A0ABN6N6Z6_9BACT</name>
<evidence type="ECO:0000256" key="1">
    <source>
        <dbReference type="ARBA" id="ARBA00001947"/>
    </source>
</evidence>
<evidence type="ECO:0000256" key="2">
    <source>
        <dbReference type="ARBA" id="ARBA00006576"/>
    </source>
</evidence>
<proteinExistence type="inferred from homology"/>
<keyword evidence="5" id="KW-0862">Zinc</keyword>
<dbReference type="InterPro" id="IPR016193">
    <property type="entry name" value="Cytidine_deaminase-like"/>
</dbReference>
<dbReference type="InterPro" id="IPR015517">
    <property type="entry name" value="dCMP_deaminase-rel"/>
</dbReference>
<evidence type="ECO:0000259" key="6">
    <source>
        <dbReference type="PROSITE" id="PS51747"/>
    </source>
</evidence>
<keyword evidence="4" id="KW-0378">Hydrolase</keyword>
<organism evidence="7 8">
    <name type="scientific">Anaeromyxobacter paludicola</name>
    <dbReference type="NCBI Taxonomy" id="2918171"/>
    <lineage>
        <taxon>Bacteria</taxon>
        <taxon>Pseudomonadati</taxon>
        <taxon>Myxococcota</taxon>
        <taxon>Myxococcia</taxon>
        <taxon>Myxococcales</taxon>
        <taxon>Cystobacterineae</taxon>
        <taxon>Anaeromyxobacteraceae</taxon>
        <taxon>Anaeromyxobacter</taxon>
    </lineage>
</organism>
<evidence type="ECO:0000256" key="4">
    <source>
        <dbReference type="ARBA" id="ARBA00022801"/>
    </source>
</evidence>
<dbReference type="PANTHER" id="PTHR11086">
    <property type="entry name" value="DEOXYCYTIDYLATE DEAMINASE-RELATED"/>
    <property type="match status" value="1"/>
</dbReference>
<dbReference type="PROSITE" id="PS00903">
    <property type="entry name" value="CYT_DCMP_DEAMINASES_1"/>
    <property type="match status" value="1"/>
</dbReference>
<dbReference type="CDD" id="cd01286">
    <property type="entry name" value="deoxycytidylate_deaminase"/>
    <property type="match status" value="1"/>
</dbReference>
<gene>
    <name evidence="7" type="primary">comEB</name>
    <name evidence="7" type="ORF">AMPC_09120</name>
</gene>
<dbReference type="EMBL" id="AP025592">
    <property type="protein sequence ID" value="BDG07799.1"/>
    <property type="molecule type" value="Genomic_DNA"/>
</dbReference>
<evidence type="ECO:0000256" key="3">
    <source>
        <dbReference type="ARBA" id="ARBA00022723"/>
    </source>
</evidence>
<sequence>MDRRASWDEYFMNIARVVATRATCDRKHVGAVVVRDRTILSTGYNGSIRGLPHCSEVGHMMEDGHCVATVHAEANAIIQAAKNGASIDGFTIYTTASPCWPCFKLIANSGCRRIVFGEFYRDHRIFEYAQKLGIELCELQVPEKPDLQPEDTGRARPVSG</sequence>
<dbReference type="InterPro" id="IPR016473">
    <property type="entry name" value="dCMP_deaminase"/>
</dbReference>
<dbReference type="PIRSF" id="PIRSF006019">
    <property type="entry name" value="dCMP_deaminase"/>
    <property type="match status" value="1"/>
</dbReference>
<feature type="domain" description="CMP/dCMP-type deaminase" evidence="6">
    <location>
        <begin position="6"/>
        <end position="136"/>
    </location>
</feature>
<comment type="similarity">
    <text evidence="2">Belongs to the cytidine and deoxycytidylate deaminase family.</text>
</comment>